<dbReference type="Gene3D" id="1.10.1740.10">
    <property type="match status" value="1"/>
</dbReference>
<proteinExistence type="inferred from homology"/>
<evidence type="ECO:0000313" key="8">
    <source>
        <dbReference type="EMBL" id="NAS13315.1"/>
    </source>
</evidence>
<evidence type="ECO:0000256" key="5">
    <source>
        <dbReference type="ARBA" id="ARBA00023163"/>
    </source>
</evidence>
<keyword evidence="2" id="KW-0805">Transcription regulation</keyword>
<accession>A0A6L9EEZ4</accession>
<dbReference type="InterPro" id="IPR013324">
    <property type="entry name" value="RNA_pol_sigma_r3/r4-like"/>
</dbReference>
<dbReference type="PANTHER" id="PTHR43133:SF8">
    <property type="entry name" value="RNA POLYMERASE SIGMA FACTOR HI_1459-RELATED"/>
    <property type="match status" value="1"/>
</dbReference>
<dbReference type="Pfam" id="PF04542">
    <property type="entry name" value="Sigma70_r2"/>
    <property type="match status" value="1"/>
</dbReference>
<feature type="domain" description="RNA polymerase sigma factor 70 region 4 type 2" evidence="7">
    <location>
        <begin position="121"/>
        <end position="171"/>
    </location>
</feature>
<dbReference type="InterPro" id="IPR013249">
    <property type="entry name" value="RNA_pol_sigma70_r4_t2"/>
</dbReference>
<dbReference type="InterPro" id="IPR013325">
    <property type="entry name" value="RNA_pol_sigma_r2"/>
</dbReference>
<evidence type="ECO:0000256" key="1">
    <source>
        <dbReference type="ARBA" id="ARBA00010641"/>
    </source>
</evidence>
<dbReference type="InterPro" id="IPR014284">
    <property type="entry name" value="RNA_pol_sigma-70_dom"/>
</dbReference>
<name>A0A6L9EEZ4_9FLAO</name>
<dbReference type="GO" id="GO:0006352">
    <property type="term" value="P:DNA-templated transcription initiation"/>
    <property type="evidence" value="ECO:0007669"/>
    <property type="project" value="InterPro"/>
</dbReference>
<dbReference type="AlphaFoldDB" id="A0A6L9EEZ4"/>
<evidence type="ECO:0000256" key="3">
    <source>
        <dbReference type="ARBA" id="ARBA00023082"/>
    </source>
</evidence>
<protein>
    <submittedName>
        <fullName evidence="8">Sigma-70 family RNA polymerase sigma factor</fullName>
    </submittedName>
</protein>
<keyword evidence="9" id="KW-1185">Reference proteome</keyword>
<keyword evidence="3" id="KW-0731">Sigma factor</keyword>
<sequence>MTPEQFTTEFELARPQLKSYILRITASIQDTEDIVQDTFIKASNKLESFQGDSSLKTWIFTIASNLAKDNLRAKKRWTADVTDICREKALANPNYFPEIARIQQTSAHAKFEIKEHITFCLTCISKSLPLEQQICMLLKEIHGFKISEIAGILSITEAMVKYYLHTARTKMVDIFEGRCALINKNGTCHQCSELNGIFNPKQQFEEEKNKINFAKKANDPDRQHLLDLRLEIAKNTDPFTSNGHDLQLHHLEHNRKIMENLREKK</sequence>
<dbReference type="Pfam" id="PF08281">
    <property type="entry name" value="Sigma70_r4_2"/>
    <property type="match status" value="1"/>
</dbReference>
<reference evidence="8 9" key="1">
    <citation type="submission" date="2020-01" db="EMBL/GenBank/DDBJ databases">
        <title>Bacteria diversity of Porities sp.</title>
        <authorList>
            <person name="Wang G."/>
        </authorList>
    </citation>
    <scope>NUCLEOTIDE SEQUENCE [LARGE SCALE GENOMIC DNA]</scope>
    <source>
        <strain evidence="8 9">R33</strain>
    </source>
</reference>
<dbReference type="InterPro" id="IPR039425">
    <property type="entry name" value="RNA_pol_sigma-70-like"/>
</dbReference>
<keyword evidence="5" id="KW-0804">Transcription</keyword>
<evidence type="ECO:0000259" key="6">
    <source>
        <dbReference type="Pfam" id="PF04542"/>
    </source>
</evidence>
<gene>
    <name evidence="8" type="ORF">GTQ38_14955</name>
</gene>
<evidence type="ECO:0000256" key="2">
    <source>
        <dbReference type="ARBA" id="ARBA00023015"/>
    </source>
</evidence>
<keyword evidence="4" id="KW-0238">DNA-binding</keyword>
<dbReference type="Proteomes" id="UP000475249">
    <property type="component" value="Unassembled WGS sequence"/>
</dbReference>
<dbReference type="InterPro" id="IPR007627">
    <property type="entry name" value="RNA_pol_sigma70_r2"/>
</dbReference>
<dbReference type="GO" id="GO:0003677">
    <property type="term" value="F:DNA binding"/>
    <property type="evidence" value="ECO:0007669"/>
    <property type="project" value="UniProtKB-KW"/>
</dbReference>
<evidence type="ECO:0000313" key="9">
    <source>
        <dbReference type="Proteomes" id="UP000475249"/>
    </source>
</evidence>
<dbReference type="EMBL" id="WXYO01000006">
    <property type="protein sequence ID" value="NAS13315.1"/>
    <property type="molecule type" value="Genomic_DNA"/>
</dbReference>
<evidence type="ECO:0000256" key="4">
    <source>
        <dbReference type="ARBA" id="ARBA00023125"/>
    </source>
</evidence>
<dbReference type="Gene3D" id="1.10.10.10">
    <property type="entry name" value="Winged helix-like DNA-binding domain superfamily/Winged helix DNA-binding domain"/>
    <property type="match status" value="1"/>
</dbReference>
<feature type="domain" description="RNA polymerase sigma-70 region 2" evidence="6">
    <location>
        <begin position="13"/>
        <end position="76"/>
    </location>
</feature>
<dbReference type="GO" id="GO:0016987">
    <property type="term" value="F:sigma factor activity"/>
    <property type="evidence" value="ECO:0007669"/>
    <property type="project" value="UniProtKB-KW"/>
</dbReference>
<dbReference type="RefSeq" id="WP_161436352.1">
    <property type="nucleotide sequence ID" value="NZ_WXYO01000006.1"/>
</dbReference>
<dbReference type="PANTHER" id="PTHR43133">
    <property type="entry name" value="RNA POLYMERASE ECF-TYPE SIGMA FACTO"/>
    <property type="match status" value="1"/>
</dbReference>
<comment type="similarity">
    <text evidence="1">Belongs to the sigma-70 factor family. ECF subfamily.</text>
</comment>
<dbReference type="NCBIfam" id="TIGR02937">
    <property type="entry name" value="sigma70-ECF"/>
    <property type="match status" value="1"/>
</dbReference>
<dbReference type="InterPro" id="IPR036388">
    <property type="entry name" value="WH-like_DNA-bd_sf"/>
</dbReference>
<comment type="caution">
    <text evidence="8">The sequence shown here is derived from an EMBL/GenBank/DDBJ whole genome shotgun (WGS) entry which is preliminary data.</text>
</comment>
<organism evidence="8 9">
    <name type="scientific">Poritiphilus flavus</name>
    <dbReference type="NCBI Taxonomy" id="2697053"/>
    <lineage>
        <taxon>Bacteria</taxon>
        <taxon>Pseudomonadati</taxon>
        <taxon>Bacteroidota</taxon>
        <taxon>Flavobacteriia</taxon>
        <taxon>Flavobacteriales</taxon>
        <taxon>Flavobacteriaceae</taxon>
        <taxon>Poritiphilus</taxon>
    </lineage>
</organism>
<evidence type="ECO:0000259" key="7">
    <source>
        <dbReference type="Pfam" id="PF08281"/>
    </source>
</evidence>
<dbReference type="SUPFAM" id="SSF88659">
    <property type="entry name" value="Sigma3 and sigma4 domains of RNA polymerase sigma factors"/>
    <property type="match status" value="1"/>
</dbReference>
<dbReference type="SUPFAM" id="SSF88946">
    <property type="entry name" value="Sigma2 domain of RNA polymerase sigma factors"/>
    <property type="match status" value="1"/>
</dbReference>